<proteinExistence type="inferred from homology"/>
<name>A0ABP8XJK1_9MICC</name>
<sequence>MYLHWDGRKTYRTRMPAPRILEPNEHLSFGKQRLNRIIEGDNLQAMVSLRSQYRDSVDVAYLDPPYNTGKGDFRYSDRRHKDPNASADDAVYVSNEDGGKHTKWLNYIGPRLWLTWELLADHGVCFISINDVELFRLGLLMDEIFGEKNRIGVIVWKQAVDNNRTRIAVEHEYVLCYAKRIEETAEHWQGTSLAKQWLLTKYDELRKQYSDVVELQRHWRAAILEQKKAYRTAVAAGRGDDVVNVGRMDRFRNINEHGPWAKDWHLENTKEGGYDYDIFHPKTGIPCRKPPKGYRYPQESMTKLIAEDRIVFGKDHTETAQLRRYLRDSSDALRSVVTIPGRNGSDRLVALVPEEAKRFPHPKPVELLELILGAAGDIDALVLDPFAGSGSTGEAVMKLNARDNGIRRFILIEEGEPGDRYARTLTGPRLRAAIEKEGWNDGFEFLTTGRKLDRDAILTLEREAIISLVLQTDPTGMGGGMRKIGGKYVVAANGRSQAICLNWNGRADSIITREVLVEMFNEAKALNLKKPIRVYGSTCQVGETDSFVFRQIPDAILVALQLVETAQEESDMLGAINVLEETIRAEANSRG</sequence>
<accession>A0ABP8XJK1</accession>
<evidence type="ECO:0000256" key="3">
    <source>
        <dbReference type="ARBA" id="ARBA00022679"/>
    </source>
</evidence>
<keyword evidence="2" id="KW-0489">Methyltransferase</keyword>
<reference evidence="7" key="1">
    <citation type="journal article" date="2019" name="Int. J. Syst. Evol. Microbiol.">
        <title>The Global Catalogue of Microorganisms (GCM) 10K type strain sequencing project: providing services to taxonomists for standard genome sequencing and annotation.</title>
        <authorList>
            <consortium name="The Broad Institute Genomics Platform"/>
            <consortium name="The Broad Institute Genome Sequencing Center for Infectious Disease"/>
            <person name="Wu L."/>
            <person name="Ma J."/>
        </authorList>
    </citation>
    <scope>NUCLEOTIDE SEQUENCE [LARGE SCALE GENOMIC DNA]</scope>
    <source>
        <strain evidence="7">JCM 18958</strain>
    </source>
</reference>
<comment type="caution">
    <text evidence="6">The sequence shown here is derived from an EMBL/GenBank/DDBJ whole genome shotgun (WGS) entry which is preliminary data.</text>
</comment>
<dbReference type="Pfam" id="PF01555">
    <property type="entry name" value="N6_N4_Mtase"/>
    <property type="match status" value="1"/>
</dbReference>
<protein>
    <recommendedName>
        <fullName evidence="5">DNA methylase N-4/N-6 domain-containing protein</fullName>
    </recommendedName>
</protein>
<keyword evidence="3" id="KW-0808">Transferase</keyword>
<dbReference type="InterPro" id="IPR002052">
    <property type="entry name" value="DNA_methylase_N6_adenine_CS"/>
</dbReference>
<dbReference type="InterPro" id="IPR002295">
    <property type="entry name" value="N4/N6-MTase_EcoPI_Mod-like"/>
</dbReference>
<evidence type="ECO:0000259" key="5">
    <source>
        <dbReference type="Pfam" id="PF01555"/>
    </source>
</evidence>
<organism evidence="6 7">
    <name type="scientific">Kocuria gwangalliensis</name>
    <dbReference type="NCBI Taxonomy" id="501592"/>
    <lineage>
        <taxon>Bacteria</taxon>
        <taxon>Bacillati</taxon>
        <taxon>Actinomycetota</taxon>
        <taxon>Actinomycetes</taxon>
        <taxon>Micrococcales</taxon>
        <taxon>Micrococcaceae</taxon>
        <taxon>Kocuria</taxon>
    </lineage>
</organism>
<keyword evidence="7" id="KW-1185">Reference proteome</keyword>
<dbReference type="SUPFAM" id="SSF53335">
    <property type="entry name" value="S-adenosyl-L-methionine-dependent methyltransferases"/>
    <property type="match status" value="1"/>
</dbReference>
<evidence type="ECO:0000313" key="6">
    <source>
        <dbReference type="EMBL" id="GAA4707174.1"/>
    </source>
</evidence>
<dbReference type="InterPro" id="IPR002941">
    <property type="entry name" value="DNA_methylase_N4/N6"/>
</dbReference>
<dbReference type="PRINTS" id="PR00506">
    <property type="entry name" value="D21N6MTFRASE"/>
</dbReference>
<evidence type="ECO:0000256" key="1">
    <source>
        <dbReference type="ARBA" id="ARBA00006594"/>
    </source>
</evidence>
<dbReference type="PROSITE" id="PS00092">
    <property type="entry name" value="N6_MTASE"/>
    <property type="match status" value="1"/>
</dbReference>
<keyword evidence="4" id="KW-0949">S-adenosyl-L-methionine</keyword>
<gene>
    <name evidence="6" type="ORF">GCM10025781_27240</name>
</gene>
<comment type="similarity">
    <text evidence="1">Belongs to the N(4)/N(6)-methyltransferase family.</text>
</comment>
<evidence type="ECO:0000313" key="7">
    <source>
        <dbReference type="Proteomes" id="UP001501446"/>
    </source>
</evidence>
<feature type="domain" description="DNA methylase N-4/N-6" evidence="5">
    <location>
        <begin position="57"/>
        <end position="414"/>
    </location>
</feature>
<dbReference type="EMBL" id="BAABLN010000066">
    <property type="protein sequence ID" value="GAA4707174.1"/>
    <property type="molecule type" value="Genomic_DNA"/>
</dbReference>
<evidence type="ECO:0000256" key="2">
    <source>
        <dbReference type="ARBA" id="ARBA00022603"/>
    </source>
</evidence>
<dbReference type="Proteomes" id="UP001501446">
    <property type="component" value="Unassembled WGS sequence"/>
</dbReference>
<dbReference type="Gene3D" id="3.40.50.150">
    <property type="entry name" value="Vaccinia Virus protein VP39"/>
    <property type="match status" value="1"/>
</dbReference>
<evidence type="ECO:0000256" key="4">
    <source>
        <dbReference type="ARBA" id="ARBA00022691"/>
    </source>
</evidence>
<dbReference type="InterPro" id="IPR029063">
    <property type="entry name" value="SAM-dependent_MTases_sf"/>
</dbReference>